<dbReference type="Gene3D" id="1.20.1250.20">
    <property type="entry name" value="MFS general substrate transporter like domains"/>
    <property type="match status" value="1"/>
</dbReference>
<reference evidence="11 12" key="1">
    <citation type="journal article" date="2020" name="Phytopathology">
        <title>Genome Sequence Resources of Colletotrichum truncatum, C. plurivorum, C. musicola, and C. sojae: Four Species Pathogenic to Soybean (Glycine max).</title>
        <authorList>
            <person name="Rogerio F."/>
            <person name="Boufleur T.R."/>
            <person name="Ciampi-Guillardi M."/>
            <person name="Sukno S.A."/>
            <person name="Thon M.R."/>
            <person name="Massola Junior N.S."/>
            <person name="Baroncelli R."/>
        </authorList>
    </citation>
    <scope>NUCLEOTIDE SEQUENCE [LARGE SCALE GENOMIC DNA]</scope>
    <source>
        <strain evidence="11 12">LFN0009</strain>
    </source>
</reference>
<comment type="similarity">
    <text evidence="2 7">Belongs to the major facilitator superfamily. Sugar transporter (TC 2.A.1.1) family.</text>
</comment>
<evidence type="ECO:0000256" key="2">
    <source>
        <dbReference type="ARBA" id="ARBA00010992"/>
    </source>
</evidence>
<dbReference type="PRINTS" id="PR00171">
    <property type="entry name" value="SUGRTRNSPORT"/>
</dbReference>
<dbReference type="InterPro" id="IPR003663">
    <property type="entry name" value="Sugar/inositol_transpt"/>
</dbReference>
<dbReference type="Pfam" id="PF00083">
    <property type="entry name" value="Sugar_tr"/>
    <property type="match status" value="1"/>
</dbReference>
<organism evidence="11 12">
    <name type="scientific">Colletotrichum sojae</name>
    <dbReference type="NCBI Taxonomy" id="2175907"/>
    <lineage>
        <taxon>Eukaryota</taxon>
        <taxon>Fungi</taxon>
        <taxon>Dikarya</taxon>
        <taxon>Ascomycota</taxon>
        <taxon>Pezizomycotina</taxon>
        <taxon>Sordariomycetes</taxon>
        <taxon>Hypocreomycetidae</taxon>
        <taxon>Glomerellales</taxon>
        <taxon>Glomerellaceae</taxon>
        <taxon>Colletotrichum</taxon>
        <taxon>Colletotrichum orchidearum species complex</taxon>
    </lineage>
</organism>
<dbReference type="PANTHER" id="PTHR48022:SF72">
    <property type="entry name" value="MAJOR FACILITATOR SUPERFAMILY (MFS) PROFILE DOMAIN-CONTAINING PROTEIN-RELATED"/>
    <property type="match status" value="1"/>
</dbReference>
<evidence type="ECO:0000256" key="5">
    <source>
        <dbReference type="ARBA" id="ARBA00022989"/>
    </source>
</evidence>
<comment type="subcellular location">
    <subcellularLocation>
        <location evidence="1">Membrane</location>
        <topology evidence="1">Multi-pass membrane protein</topology>
    </subcellularLocation>
</comment>
<keyword evidence="12" id="KW-1185">Reference proteome</keyword>
<feature type="transmembrane region" description="Helical" evidence="9">
    <location>
        <begin position="264"/>
        <end position="286"/>
    </location>
</feature>
<feature type="transmembrane region" description="Helical" evidence="9">
    <location>
        <begin position="52"/>
        <end position="74"/>
    </location>
</feature>
<keyword evidence="4 9" id="KW-0812">Transmembrane</keyword>
<dbReference type="PANTHER" id="PTHR48022">
    <property type="entry name" value="PLASTIDIC GLUCOSE TRANSPORTER 4"/>
    <property type="match status" value="1"/>
</dbReference>
<dbReference type="GO" id="GO:0016020">
    <property type="term" value="C:membrane"/>
    <property type="evidence" value="ECO:0007669"/>
    <property type="project" value="UniProtKB-SubCell"/>
</dbReference>
<feature type="transmembrane region" description="Helical" evidence="9">
    <location>
        <begin position="429"/>
        <end position="449"/>
    </location>
</feature>
<dbReference type="GO" id="GO:0005351">
    <property type="term" value="F:carbohydrate:proton symporter activity"/>
    <property type="evidence" value="ECO:0007669"/>
    <property type="project" value="TreeGrafter"/>
</dbReference>
<dbReference type="InterPro" id="IPR005829">
    <property type="entry name" value="Sugar_transporter_CS"/>
</dbReference>
<evidence type="ECO:0000256" key="8">
    <source>
        <dbReference type="SAM" id="MobiDB-lite"/>
    </source>
</evidence>
<keyword evidence="6 9" id="KW-0472">Membrane</keyword>
<evidence type="ECO:0000256" key="3">
    <source>
        <dbReference type="ARBA" id="ARBA00022448"/>
    </source>
</evidence>
<evidence type="ECO:0000256" key="1">
    <source>
        <dbReference type="ARBA" id="ARBA00004141"/>
    </source>
</evidence>
<dbReference type="InterPro" id="IPR005828">
    <property type="entry name" value="MFS_sugar_transport-like"/>
</dbReference>
<feature type="transmembrane region" description="Helical" evidence="9">
    <location>
        <begin position="372"/>
        <end position="388"/>
    </location>
</feature>
<dbReference type="AlphaFoldDB" id="A0A8H6IT61"/>
<feature type="compositionally biased region" description="Basic and acidic residues" evidence="8">
    <location>
        <begin position="500"/>
        <end position="510"/>
    </location>
</feature>
<feature type="domain" description="Major facilitator superfamily (MFS) profile" evidence="10">
    <location>
        <begin position="14"/>
        <end position="453"/>
    </location>
</feature>
<dbReference type="FunFam" id="1.20.1250.20:FF:000090">
    <property type="entry name" value="MFS sugar transporter, putative"/>
    <property type="match status" value="1"/>
</dbReference>
<feature type="compositionally biased region" description="Polar residues" evidence="8">
    <location>
        <begin position="489"/>
        <end position="499"/>
    </location>
</feature>
<dbReference type="PROSITE" id="PS50850">
    <property type="entry name" value="MFS"/>
    <property type="match status" value="1"/>
</dbReference>
<evidence type="ECO:0000259" key="10">
    <source>
        <dbReference type="PROSITE" id="PS50850"/>
    </source>
</evidence>
<dbReference type="PROSITE" id="PS00217">
    <property type="entry name" value="SUGAR_TRANSPORT_2"/>
    <property type="match status" value="1"/>
</dbReference>
<feature type="transmembrane region" description="Helical" evidence="9">
    <location>
        <begin position="344"/>
        <end position="366"/>
    </location>
</feature>
<dbReference type="SUPFAM" id="SSF103473">
    <property type="entry name" value="MFS general substrate transporter"/>
    <property type="match status" value="1"/>
</dbReference>
<feature type="transmembrane region" description="Helical" evidence="9">
    <location>
        <begin position="171"/>
        <end position="193"/>
    </location>
</feature>
<evidence type="ECO:0000313" key="12">
    <source>
        <dbReference type="Proteomes" id="UP000652219"/>
    </source>
</evidence>
<sequence length="510" mass="56766">MFALKRGKALQLGVTVCCLCAFVLFGYDQGVFGGILQMEDWLNQFNHPSDSATGIIVSCYNLGCLGGCFLNFLVGEKLGRRRTMWTAMSIVIVGATIQTTAFTVPHLVFGRVFTGIGTGMKTSTVPMYQAELCDRKYRGRLVSAEALFIGIGIVFAYWFDFGMTYVGGPVSWRLPLAFQIVFALLVVVLVFALPESPRWLAGHGREQEAVRVLCDVFDKDPNDEYIVAEMSAIHHAIEIERSEQNSGSFMSVFRNDRVKTGHRTLLAFGAQFMCQASGINMVVYYAPSVLVQNVGMTAHMAQILGGCMQMVFTLGSILPTLALDRMGRRKTMMWGSAGPGFCMLMISVLLSQAGQAYATASVAFFFFRPPRFMLLFGMGMNCAPWVYVPEILPLHARTRGSAIAIAAHWLVNFIVVMITPIIINRLEWKAYMIFFATNFAFVPIMYFFYPETSNFRLEDIDEFFSSGRNPVKVAREMSKAMKGRVGDSGNDTEMSASQASEKDRVQVEHH</sequence>
<comment type="caution">
    <text evidence="11">The sequence shown here is derived from an EMBL/GenBank/DDBJ whole genome shotgun (WGS) entry which is preliminary data.</text>
</comment>
<name>A0A8H6IT61_9PEZI</name>
<evidence type="ECO:0000256" key="6">
    <source>
        <dbReference type="ARBA" id="ARBA00023136"/>
    </source>
</evidence>
<feature type="transmembrane region" description="Helical" evidence="9">
    <location>
        <begin position="141"/>
        <end position="159"/>
    </location>
</feature>
<dbReference type="InterPro" id="IPR020846">
    <property type="entry name" value="MFS_dom"/>
</dbReference>
<dbReference type="InterPro" id="IPR050360">
    <property type="entry name" value="MFS_Sugar_Transporters"/>
</dbReference>
<feature type="transmembrane region" description="Helical" evidence="9">
    <location>
        <begin position="400"/>
        <end position="423"/>
    </location>
</feature>
<evidence type="ECO:0000256" key="7">
    <source>
        <dbReference type="RuleBase" id="RU003346"/>
    </source>
</evidence>
<keyword evidence="5 9" id="KW-1133">Transmembrane helix</keyword>
<feature type="region of interest" description="Disordered" evidence="8">
    <location>
        <begin position="481"/>
        <end position="510"/>
    </location>
</feature>
<gene>
    <name evidence="11" type="ORF">CSOJ01_13418</name>
</gene>
<dbReference type="EMBL" id="WIGN01000387">
    <property type="protein sequence ID" value="KAF6795447.1"/>
    <property type="molecule type" value="Genomic_DNA"/>
</dbReference>
<keyword evidence="3 7" id="KW-0813">Transport</keyword>
<evidence type="ECO:0000256" key="4">
    <source>
        <dbReference type="ARBA" id="ARBA00022692"/>
    </source>
</evidence>
<protein>
    <submittedName>
        <fullName evidence="11">Hexose carrier protein</fullName>
    </submittedName>
</protein>
<evidence type="ECO:0000256" key="9">
    <source>
        <dbReference type="SAM" id="Phobius"/>
    </source>
</evidence>
<dbReference type="InterPro" id="IPR036259">
    <property type="entry name" value="MFS_trans_sf"/>
</dbReference>
<dbReference type="NCBIfam" id="TIGR00879">
    <property type="entry name" value="SP"/>
    <property type="match status" value="1"/>
</dbReference>
<accession>A0A8H6IT61</accession>
<feature type="transmembrane region" description="Helical" evidence="9">
    <location>
        <begin position="298"/>
        <end position="323"/>
    </location>
</feature>
<evidence type="ECO:0000313" key="11">
    <source>
        <dbReference type="EMBL" id="KAF6795447.1"/>
    </source>
</evidence>
<dbReference type="Proteomes" id="UP000652219">
    <property type="component" value="Unassembled WGS sequence"/>
</dbReference>
<proteinExistence type="inferred from homology"/>